<dbReference type="Proteomes" id="UP000242450">
    <property type="component" value="Chromosome 15"/>
</dbReference>
<keyword evidence="4" id="KW-0853">WD repeat</keyword>
<feature type="coiled-coil region" evidence="9">
    <location>
        <begin position="152"/>
        <end position="179"/>
    </location>
</feature>
<protein>
    <submittedName>
        <fullName evidence="11">CFAP43</fullName>
    </submittedName>
</protein>
<proteinExistence type="predicted"/>
<comment type="caution">
    <text evidence="11">The sequence shown here is derived from an EMBL/GenBank/DDBJ whole genome shotgun (WGS) entry which is preliminary data.</text>
</comment>
<evidence type="ECO:0000313" key="12">
    <source>
        <dbReference type="Proteomes" id="UP000242450"/>
    </source>
</evidence>
<dbReference type="PANTHER" id="PTHR14885">
    <property type="entry name" value="CILIA- AND FLAGELLA-ASSOCIATED PROTEIN 43-RELATED"/>
    <property type="match status" value="1"/>
</dbReference>
<feature type="coiled-coil region" evidence="9">
    <location>
        <begin position="244"/>
        <end position="282"/>
    </location>
</feature>
<comment type="subcellular location">
    <subcellularLocation>
        <location evidence="1">Cell projection</location>
        <location evidence="1">Cilium</location>
    </subcellularLocation>
    <subcellularLocation>
        <location evidence="2">Cytoplasm</location>
        <location evidence="2">Cytoskeleton</location>
    </subcellularLocation>
</comment>
<evidence type="ECO:0000256" key="4">
    <source>
        <dbReference type="ARBA" id="ARBA00022574"/>
    </source>
</evidence>
<reference evidence="11 12" key="1">
    <citation type="journal article" date="2018" name="Mol. Genet. Genomics">
        <title>The red deer Cervus elaphus genome CerEla1.0: sequencing, annotating, genes, and chromosomes.</title>
        <authorList>
            <person name="Bana N.A."/>
            <person name="Nyiri A."/>
            <person name="Nagy J."/>
            <person name="Frank K."/>
            <person name="Nagy T."/>
            <person name="Steger V."/>
            <person name="Schiller M."/>
            <person name="Lakatos P."/>
            <person name="Sugar L."/>
            <person name="Horn P."/>
            <person name="Barta E."/>
            <person name="Orosz L."/>
        </authorList>
    </citation>
    <scope>NUCLEOTIDE SEQUENCE [LARGE SCALE GENOMIC DNA]</scope>
    <source>
        <strain evidence="11">Hungarian</strain>
    </source>
</reference>
<dbReference type="GO" id="GO:0005930">
    <property type="term" value="C:axoneme"/>
    <property type="evidence" value="ECO:0007669"/>
    <property type="project" value="TreeGrafter"/>
</dbReference>
<dbReference type="AlphaFoldDB" id="A0A212CQ28"/>
<keyword evidence="5" id="KW-0677">Repeat</keyword>
<keyword evidence="3" id="KW-0963">Cytoplasm</keyword>
<evidence type="ECO:0000256" key="6">
    <source>
        <dbReference type="ARBA" id="ARBA00023054"/>
    </source>
</evidence>
<evidence type="ECO:0000313" key="11">
    <source>
        <dbReference type="EMBL" id="OWK07934.1"/>
    </source>
</evidence>
<evidence type="ECO:0000256" key="8">
    <source>
        <dbReference type="ARBA" id="ARBA00023273"/>
    </source>
</evidence>
<gene>
    <name evidence="11" type="ORF">Celaphus_00008656</name>
</gene>
<keyword evidence="8" id="KW-0966">Cell projection</keyword>
<dbReference type="PANTHER" id="PTHR14885:SF1">
    <property type="entry name" value="CILIA- AND FLAGELLA-ASSOCIATED PROTEIN 43"/>
    <property type="match status" value="1"/>
</dbReference>
<keyword evidence="7" id="KW-0206">Cytoskeleton</keyword>
<evidence type="ECO:0000256" key="2">
    <source>
        <dbReference type="ARBA" id="ARBA00004245"/>
    </source>
</evidence>
<dbReference type="EMBL" id="MKHE01000015">
    <property type="protein sequence ID" value="OWK07934.1"/>
    <property type="molecule type" value="Genomic_DNA"/>
</dbReference>
<accession>A0A212CQ28</accession>
<evidence type="ECO:0000256" key="5">
    <source>
        <dbReference type="ARBA" id="ARBA00022737"/>
    </source>
</evidence>
<organism evidence="11 12">
    <name type="scientific">Cervus elaphus hippelaphus</name>
    <name type="common">European red deer</name>
    <dbReference type="NCBI Taxonomy" id="46360"/>
    <lineage>
        <taxon>Eukaryota</taxon>
        <taxon>Metazoa</taxon>
        <taxon>Chordata</taxon>
        <taxon>Craniata</taxon>
        <taxon>Vertebrata</taxon>
        <taxon>Euteleostomi</taxon>
        <taxon>Mammalia</taxon>
        <taxon>Eutheria</taxon>
        <taxon>Laurasiatheria</taxon>
        <taxon>Artiodactyla</taxon>
        <taxon>Ruminantia</taxon>
        <taxon>Pecora</taxon>
        <taxon>Cervidae</taxon>
        <taxon>Cervinae</taxon>
        <taxon>Cervus</taxon>
    </lineage>
</organism>
<dbReference type="GO" id="GO:0007288">
    <property type="term" value="P:sperm axoneme assembly"/>
    <property type="evidence" value="ECO:0007669"/>
    <property type="project" value="TreeGrafter"/>
</dbReference>
<evidence type="ECO:0000256" key="10">
    <source>
        <dbReference type="SAM" id="MobiDB-lite"/>
    </source>
</evidence>
<dbReference type="Pfam" id="PF25828">
    <property type="entry name" value="CC_Cfap43"/>
    <property type="match status" value="2"/>
</dbReference>
<feature type="region of interest" description="Disordered" evidence="10">
    <location>
        <begin position="45"/>
        <end position="67"/>
    </location>
</feature>
<dbReference type="OrthoDB" id="535167at2759"/>
<evidence type="ECO:0000256" key="7">
    <source>
        <dbReference type="ARBA" id="ARBA00023212"/>
    </source>
</evidence>
<evidence type="ECO:0000256" key="9">
    <source>
        <dbReference type="SAM" id="Coils"/>
    </source>
</evidence>
<evidence type="ECO:0000256" key="1">
    <source>
        <dbReference type="ARBA" id="ARBA00004138"/>
    </source>
</evidence>
<name>A0A212CQ28_CEREH</name>
<evidence type="ECO:0000256" key="3">
    <source>
        <dbReference type="ARBA" id="ARBA00022490"/>
    </source>
</evidence>
<sequence>MQNLAKRYLSEIIKEECWNSMAVKGRALKLRKEVVEVQSAITLVKKHHEEEDEEEEEDGTVKDTSLPNYMLGSLSTDFRISAPRHIKPWQKAKAELLVTREMERLLLTRGPDLRRRALMDMMGGVLEVKKEDILRMVIPQPAFMVKPDALWSEEERKHFKEYEKKVKELNEERDKYRKVSYFSPSIIKKHSNIEIAYNYNRDVKGGHIDRFSPLKIFLQEELKINNLVFSLLLDEEISSRETFLNNYLARKQEEKNQTSEAIRKSREDLDMYKEHYDNLLAEDKVLDRSFKKEFSEIPSHQVDILYKLFKRRPRIHKHKVHAETTSLVPFGERPGSGKLNKDAFAQLMKAMDDLDSINNMPEGLDTSVWEHFCMTRRAKVENEQKVKQKAAGLIEMVAFLRRRTEDDEKVQHEIEKVFHELILLQEDKVKFQLNLTIQILLKQGQVELENFQLMLDYSDAILINKVIIEDLNSVIRTHKKNVENCKKLLKKLRRFSNQKDIANYTLSCNLREELVAVSERKDICNAMDNNSTNSIFFILGIGSKLTCEKIAKERYENMMRQQKLTKISKEQAEQISILQAEVERLRMKTFPALVQM</sequence>
<keyword evidence="6 9" id="KW-0175">Coiled coil</keyword>
<keyword evidence="12" id="KW-1185">Reference proteome</keyword>